<feature type="domain" description="F-box" evidence="2">
    <location>
        <begin position="34"/>
        <end position="73"/>
    </location>
</feature>
<dbReference type="Pfam" id="PF00646">
    <property type="entry name" value="F-box"/>
    <property type="match status" value="1"/>
</dbReference>
<dbReference type="OrthoDB" id="747475at2759"/>
<accession>A0A314XZW0</accession>
<dbReference type="Pfam" id="PF03478">
    <property type="entry name" value="Beta-prop_KIB1-4"/>
    <property type="match status" value="1"/>
</dbReference>
<dbReference type="AlphaFoldDB" id="A0A314XZW0"/>
<dbReference type="CDD" id="cd09917">
    <property type="entry name" value="F-box_SF"/>
    <property type="match status" value="1"/>
</dbReference>
<name>A0A314XZW0_PRUYE</name>
<evidence type="ECO:0000313" key="3">
    <source>
        <dbReference type="EMBL" id="PQP97023.1"/>
    </source>
</evidence>
<dbReference type="Gene3D" id="1.20.1280.50">
    <property type="match status" value="1"/>
</dbReference>
<dbReference type="InterPro" id="IPR005174">
    <property type="entry name" value="KIB1-4_b-propeller"/>
</dbReference>
<gene>
    <name evidence="3" type="ORF">Pyn_41107</name>
</gene>
<evidence type="ECO:0000256" key="1">
    <source>
        <dbReference type="SAM" id="Phobius"/>
    </source>
</evidence>
<dbReference type="InterPro" id="IPR001810">
    <property type="entry name" value="F-box_dom"/>
</dbReference>
<organism evidence="3 4">
    <name type="scientific">Prunus yedoensis var. nudiflora</name>
    <dbReference type="NCBI Taxonomy" id="2094558"/>
    <lineage>
        <taxon>Eukaryota</taxon>
        <taxon>Viridiplantae</taxon>
        <taxon>Streptophyta</taxon>
        <taxon>Embryophyta</taxon>
        <taxon>Tracheophyta</taxon>
        <taxon>Spermatophyta</taxon>
        <taxon>Magnoliopsida</taxon>
        <taxon>eudicotyledons</taxon>
        <taxon>Gunneridae</taxon>
        <taxon>Pentapetalae</taxon>
        <taxon>rosids</taxon>
        <taxon>fabids</taxon>
        <taxon>Rosales</taxon>
        <taxon>Rosaceae</taxon>
        <taxon>Amygdaloideae</taxon>
        <taxon>Amygdaleae</taxon>
        <taxon>Prunus</taxon>
    </lineage>
</organism>
<dbReference type="Proteomes" id="UP000250321">
    <property type="component" value="Unassembled WGS sequence"/>
</dbReference>
<keyword evidence="1" id="KW-1133">Transmembrane helix</keyword>
<dbReference type="PANTHER" id="PTHR33110:SF140">
    <property type="entry name" value="F-BOX DOMAIN-CONTAINING PROTEIN"/>
    <property type="match status" value="1"/>
</dbReference>
<keyword evidence="4" id="KW-1185">Reference proteome</keyword>
<sequence>MGDTQTIIRKKWVTLTGSSNSNSNSSSSEWSKHVPDDIMQPILQRLCIFDYVRCSSVCRSWRESVDRAIASRWCRPAPQLPWLLFRFSKFSFRLSKFTLKRQHFIKLSLPNDDEHDDYVGSIEGWLMRVDWTGSIITLLNPISGGRVMLPRCKHEVTAPFISKVVASSVPTTTSPSSLFVACLSTNVERTNLAVCRPTDYTTTLTVCRPTDKSWTRIDEGLSFEDIEFIDGKLYAATNNPSESLIVFQFDTHNHDDQQQQQIQYRAERLVVLDDSGPDRVRFEHIFRINKSRLFLAKDFFASTELLMITFPDNFLEEKLLLCPHDYAEEFQIFKLAFNNNAAANNGRPPPPRWVEIVGFRDRILFLFQKCMEFSDTINVDTNDLLNKDLIYGIYTCINLLRQQHIWLTPNPWLHPLHPNENGLIFKHRFIVFYFKVSLAFACFFFVNTSIAASLFVVLRHFFFPCAFHLLP</sequence>
<dbReference type="STRING" id="2094558.A0A314XZW0"/>
<dbReference type="SUPFAM" id="SSF81383">
    <property type="entry name" value="F-box domain"/>
    <property type="match status" value="1"/>
</dbReference>
<reference evidence="3 4" key="1">
    <citation type="submission" date="2018-02" db="EMBL/GenBank/DDBJ databases">
        <title>Draft genome of wild Prunus yedoensis var. nudiflora.</title>
        <authorList>
            <person name="Baek S."/>
            <person name="Kim J.-H."/>
            <person name="Choi K."/>
            <person name="Kim G.-B."/>
            <person name="Cho A."/>
            <person name="Jang H."/>
            <person name="Shin C.-H."/>
            <person name="Yu H.-J."/>
            <person name="Mun J.-H."/>
        </authorList>
    </citation>
    <scope>NUCLEOTIDE SEQUENCE [LARGE SCALE GENOMIC DNA]</scope>
    <source>
        <strain evidence="4">cv. Jeju island</strain>
        <tissue evidence="3">Leaf</tissue>
    </source>
</reference>
<protein>
    <recommendedName>
        <fullName evidence="2">F-box domain-containing protein</fullName>
    </recommendedName>
</protein>
<evidence type="ECO:0000259" key="2">
    <source>
        <dbReference type="SMART" id="SM00256"/>
    </source>
</evidence>
<keyword evidence="1" id="KW-0812">Transmembrane</keyword>
<dbReference type="EMBL" id="PJQY01002022">
    <property type="protein sequence ID" value="PQP97023.1"/>
    <property type="molecule type" value="Genomic_DNA"/>
</dbReference>
<evidence type="ECO:0000313" key="4">
    <source>
        <dbReference type="Proteomes" id="UP000250321"/>
    </source>
</evidence>
<keyword evidence="1" id="KW-0472">Membrane</keyword>
<feature type="transmembrane region" description="Helical" evidence="1">
    <location>
        <begin position="432"/>
        <end position="458"/>
    </location>
</feature>
<comment type="caution">
    <text evidence="3">The sequence shown here is derived from an EMBL/GenBank/DDBJ whole genome shotgun (WGS) entry which is preliminary data.</text>
</comment>
<dbReference type="SMART" id="SM00256">
    <property type="entry name" value="FBOX"/>
    <property type="match status" value="1"/>
</dbReference>
<dbReference type="InterPro" id="IPR036047">
    <property type="entry name" value="F-box-like_dom_sf"/>
</dbReference>
<proteinExistence type="predicted"/>
<dbReference type="PANTHER" id="PTHR33110">
    <property type="entry name" value="F-BOX/KELCH-REPEAT PROTEIN-RELATED"/>
    <property type="match status" value="1"/>
</dbReference>